<evidence type="ECO:0000313" key="8">
    <source>
        <dbReference type="EMBL" id="NJB98418.1"/>
    </source>
</evidence>
<protein>
    <submittedName>
        <fullName evidence="8">TonB-dependent receptor</fullName>
    </submittedName>
</protein>
<accession>A0A7X6BD98</accession>
<feature type="domain" description="TonB-dependent receptor-like beta-barrel" evidence="6">
    <location>
        <begin position="476"/>
        <end position="859"/>
    </location>
</feature>
<dbReference type="Gene3D" id="2.40.170.20">
    <property type="entry name" value="TonB-dependent receptor, beta-barrel domain"/>
    <property type="match status" value="1"/>
</dbReference>
<dbReference type="InterPro" id="IPR010104">
    <property type="entry name" value="TonB_rcpt_bac"/>
</dbReference>
<evidence type="ECO:0000256" key="1">
    <source>
        <dbReference type="ARBA" id="ARBA00004442"/>
    </source>
</evidence>
<dbReference type="PANTHER" id="PTHR40980:SF3">
    <property type="entry name" value="TONB-DEPENDENT RECEPTOR-LIKE BETA-BARREL DOMAIN-CONTAINING PROTEIN"/>
    <property type="match status" value="1"/>
</dbReference>
<evidence type="ECO:0000256" key="5">
    <source>
        <dbReference type="SAM" id="SignalP"/>
    </source>
</evidence>
<evidence type="ECO:0000259" key="7">
    <source>
        <dbReference type="Pfam" id="PF07715"/>
    </source>
</evidence>
<gene>
    <name evidence="8" type="ORF">GGR89_002750</name>
</gene>
<keyword evidence="2 4" id="KW-0472">Membrane</keyword>
<keyword evidence="4" id="KW-0798">TonB box</keyword>
<comment type="caution">
    <text evidence="8">The sequence shown here is derived from an EMBL/GenBank/DDBJ whole genome shotgun (WGS) entry which is preliminary data.</text>
</comment>
<feature type="domain" description="TonB-dependent receptor plug" evidence="7">
    <location>
        <begin position="63"/>
        <end position="160"/>
    </location>
</feature>
<reference evidence="8 9" key="1">
    <citation type="submission" date="2020-03" db="EMBL/GenBank/DDBJ databases">
        <title>Genomic Encyclopedia of Type Strains, Phase IV (KMG-IV): sequencing the most valuable type-strain genomes for metagenomic binning, comparative biology and taxonomic classification.</title>
        <authorList>
            <person name="Goeker M."/>
        </authorList>
    </citation>
    <scope>NUCLEOTIDE SEQUENCE [LARGE SCALE GENOMIC DNA]</scope>
    <source>
        <strain evidence="8 9">DSM 7225</strain>
    </source>
</reference>
<dbReference type="GO" id="GO:0009279">
    <property type="term" value="C:cell outer membrane"/>
    <property type="evidence" value="ECO:0007669"/>
    <property type="project" value="UniProtKB-SubCell"/>
</dbReference>
<dbReference type="AlphaFoldDB" id="A0A7X6BD98"/>
<comment type="similarity">
    <text evidence="4">Belongs to the TonB-dependent receptor family.</text>
</comment>
<feature type="signal peptide" evidence="5">
    <location>
        <begin position="1"/>
        <end position="26"/>
    </location>
</feature>
<evidence type="ECO:0000256" key="3">
    <source>
        <dbReference type="ARBA" id="ARBA00023237"/>
    </source>
</evidence>
<proteinExistence type="inferred from homology"/>
<dbReference type="Pfam" id="PF00593">
    <property type="entry name" value="TonB_dep_Rec_b-barrel"/>
    <property type="match status" value="1"/>
</dbReference>
<keyword evidence="5" id="KW-0732">Signal</keyword>
<dbReference type="CDD" id="cd01347">
    <property type="entry name" value="ligand_gated_channel"/>
    <property type="match status" value="1"/>
</dbReference>
<evidence type="ECO:0000313" key="9">
    <source>
        <dbReference type="Proteomes" id="UP000531251"/>
    </source>
</evidence>
<dbReference type="InterPro" id="IPR037066">
    <property type="entry name" value="Plug_dom_sf"/>
</dbReference>
<dbReference type="NCBIfam" id="TIGR01782">
    <property type="entry name" value="TonB-Xanth-Caul"/>
    <property type="match status" value="1"/>
</dbReference>
<feature type="chain" id="PRO_5030922132" evidence="5">
    <location>
        <begin position="27"/>
        <end position="892"/>
    </location>
</feature>
<sequence>MRTIAKTILLASGCIAALSFATAAQAQTDGAPAGQEDGEIVVNGIRASIDNAIEAKRKDIRVTDGISAEDLGKFPSENITEAIQRISGVQMSNINGRGATISIRGLGPQYAMTTVNGQTFKSADFTDGFRYDIIQTELANAIEVIKSPTADMDAGGLSGTVNIKTTMPLDYKERQLVLSVKGQNSEYAGGKITPKISGSYVDQFADGTLGVYVNLGYQKLKDRADYFWMDRWATQTAAGATVTVPRRPRYRRIDRDTERLMGSGGVQWRPSDRIEVDASAIYAKDITDYDVNQQVFLFNTSSIVGSNVVNGVATKATATNFTMENNRQHEDRNLVSQGYTLSGKWTGDDGWSARTVFNYTKGSTYQREAAAILGVNIPTATIDFSNPDSVKYSVGTDLSSTALYAPATLTRNEYPNGATRQMASSETSGQADLYKQVSFGPFTKFSVGAKYRHEIFSRDVSRHDMIALANQPKPSSPIFPQMATSNYPVSGFLNGDSGIPGAWIGPDLGAYDKALAAAGITVPDIFAPEASYHVDRFMPSAYAMADIDTQLGGMTLRGNLGVRYEHTKQKVQGNITAPRTDGYEEVQQKVGEYAVEQRYDNVLPSLNLVLEPTRTVQVRFAAAKVLVRPIMDSNTSMAQTTSSSPNTFPANTNTITVDLGQAGLKPLTANQLDLGVEWYPTRSSTIALNGFYKWIKNGTFSRLICPTLFNGTALSTAGNDCVDAKGNIYDITQTLNDPSTIRVKGFEISWNQSFDRILPLDGLGLLANFTRVYPQKVAIGTGYTIRNLSKVTWNVSPYWENEQFNIRLSINHRSSYEQNSADSFFAREGHVVKGRTQFDLSGGYSPNSWLSFAAGVINLNNSREQAYFRDPAVWQESSFYGRSFYLSATLKM</sequence>
<dbReference type="InterPro" id="IPR012910">
    <property type="entry name" value="Plug_dom"/>
</dbReference>
<dbReference type="InterPro" id="IPR036942">
    <property type="entry name" value="Beta-barrel_TonB_sf"/>
</dbReference>
<keyword evidence="8" id="KW-0675">Receptor</keyword>
<comment type="subcellular location">
    <subcellularLocation>
        <location evidence="1 4">Cell outer membrane</location>
    </subcellularLocation>
</comment>
<dbReference type="Pfam" id="PF07715">
    <property type="entry name" value="Plug"/>
    <property type="match status" value="1"/>
</dbReference>
<keyword evidence="9" id="KW-1185">Reference proteome</keyword>
<dbReference type="EMBL" id="JAATJB010000008">
    <property type="protein sequence ID" value="NJB98418.1"/>
    <property type="molecule type" value="Genomic_DNA"/>
</dbReference>
<dbReference type="Gene3D" id="2.170.130.10">
    <property type="entry name" value="TonB-dependent receptor, plug domain"/>
    <property type="match status" value="1"/>
</dbReference>
<evidence type="ECO:0000259" key="6">
    <source>
        <dbReference type="Pfam" id="PF00593"/>
    </source>
</evidence>
<dbReference type="SUPFAM" id="SSF56935">
    <property type="entry name" value="Porins"/>
    <property type="match status" value="1"/>
</dbReference>
<dbReference type="Proteomes" id="UP000531251">
    <property type="component" value="Unassembled WGS sequence"/>
</dbReference>
<keyword evidence="3" id="KW-0998">Cell outer membrane</keyword>
<name>A0A7X6BD98_9SPHN</name>
<dbReference type="InterPro" id="IPR000531">
    <property type="entry name" value="Beta-barrel_TonB"/>
</dbReference>
<evidence type="ECO:0000256" key="2">
    <source>
        <dbReference type="ARBA" id="ARBA00023136"/>
    </source>
</evidence>
<organism evidence="8 9">
    <name type="scientific">Sphingomonas trueperi</name>
    <dbReference type="NCBI Taxonomy" id="53317"/>
    <lineage>
        <taxon>Bacteria</taxon>
        <taxon>Pseudomonadati</taxon>
        <taxon>Pseudomonadota</taxon>
        <taxon>Alphaproteobacteria</taxon>
        <taxon>Sphingomonadales</taxon>
        <taxon>Sphingomonadaceae</taxon>
        <taxon>Sphingomonas</taxon>
    </lineage>
</organism>
<dbReference type="PANTHER" id="PTHR40980">
    <property type="entry name" value="PLUG DOMAIN-CONTAINING PROTEIN"/>
    <property type="match status" value="1"/>
</dbReference>
<evidence type="ECO:0000256" key="4">
    <source>
        <dbReference type="RuleBase" id="RU003357"/>
    </source>
</evidence>
<dbReference type="RefSeq" id="WP_342449847.1">
    <property type="nucleotide sequence ID" value="NZ_BAAADY010000032.1"/>
</dbReference>